<dbReference type="InterPro" id="IPR021798">
    <property type="entry name" value="AftD_N"/>
</dbReference>
<feature type="region of interest" description="Disordered" evidence="1">
    <location>
        <begin position="940"/>
        <end position="972"/>
    </location>
</feature>
<sequence>MALAVCLLQRPGRISPDTKLDLTADPIGFLTRAAHLWSPDAPMGQIQNQAYGYFFPHGLFFAVGEILHVPPWITQRFWWAILLTVGFLGVVRLAEALRVGSFTSRLIAGWVFVLAPRVMTTLGTISSETLPMMLAPWVLLPVVRALDASDPRPLWRNAARSACAVALMGAVNAVATAAAVAVSAIWWLLATARRDRGHRRRGLVFGAWWAAGLAMACLWWVVPLLILSRVSPPFLDFIESASVTTEWTSLTEVLRGTDSWTPFVSPERAVGAVLVSEPAAVVATGILAAAGLAGLTMRAMPHRRRFLTILVIGLLALCLGYPGALGSPVRETVIAFLDGPGAALRNIHKFDPLVRLPLAMGIAHLLARVRVPIRSRGAERGVAAALVVVIAAFGSGSLLWTGGLAPAKSYRAVPDYWQQTADWLDAAQAGSPTPSRALVVPGAPFADQIWGLTRDEPLQALAHSPWAVRDAIPLTPPGAIRAMDSVQRALSSGRGSPGLAATLAEQGVGYLVLRADLDAVTSRSARPLLVAQAIRNSPGLTEAARFGPDVSPPTLDGVVVDDGLRPPMPAVTVYRVGPPDGTGATTAGAPGLVDVGAMTRVTGGPEALAAVEDARSRAGEEPLGPALLTADARRAGLPDAPAVVTDAPVDRETDFGRVDDHSSAIRGPDDPRLTKNAAPDYPVPDQPLVRAQWLLDNQPGMVRVTSSGSAADATQPGRTSPANSTAAAFDGDPDTAWVSRGLESAVGRWLSIDFTHPRDDLAVTVTTAKALGPDVSTLLVSSDSGSTVAQGVKPGVPTRILVPSGPTSSVQVRAIDTADGSAGNQFAIAELSVADANTGVPLSIRQRTVLPTLDAADNVSGWVLSPELGPIPDCVTAADGRVRCSPAVGLSPETPGVFSRTLSVPSQTDADVHVTLRPKAGGELSDLLARTGVIRAEAQSSVADPRGNASAAVDGDPNTTWTAPDPDTFPKGRKPVLTLHLPAPREVSGIRLQTPADYPAHPTRVAVELRNGDRTVARTTARVGTDGVLSVPAARADTVVLTIEKQSDLIDVNDLGFAKDAPVGISEAQVLPGGPNVPDDDHRIIEIGCATDPSGPYGMGVTAAGQMLRLHVRTTVGALRRGESVSATACPGPSLRLPAGEQEVAVNPGRAFTVDAVTLRRPGAEASSPAVTHPQVTEWAPTDRRLTVDAADTDRILFVPESTNPAWHARADGRELKPVVVNGWQQGWIVPAGTGGTVALTVDLDSPYRWALGAGLALVVVLFAVAFGPRFGRRRCEPAVRPDDGVRAGRGAVAAASAAALAAAFLLTGWPGALIAAATGAVTWRLSARLRPALTFTAMLAATVVLAAGPWHSGTAYTGYSGWAQAFALIAVSAAVAAALFGRPR</sequence>
<dbReference type="Proteomes" id="UP001501170">
    <property type="component" value="Unassembled WGS sequence"/>
</dbReference>
<feature type="transmembrane region" description="Helical" evidence="2">
    <location>
        <begin position="381"/>
        <end position="400"/>
    </location>
</feature>
<keyword evidence="2" id="KW-0812">Transmembrane</keyword>
<comment type="caution">
    <text evidence="5">The sequence shown here is derived from an EMBL/GenBank/DDBJ whole genome shotgun (WGS) entry which is preliminary data.</text>
</comment>
<feature type="transmembrane region" description="Helical" evidence="2">
    <location>
        <begin position="353"/>
        <end position="369"/>
    </location>
</feature>
<gene>
    <name evidence="5" type="ORF">GCM10009855_27930</name>
</gene>
<keyword evidence="2" id="KW-1133">Transmembrane helix</keyword>
<feature type="transmembrane region" description="Helical" evidence="2">
    <location>
        <begin position="164"/>
        <end position="190"/>
    </location>
</feature>
<feature type="transmembrane region" description="Helical" evidence="2">
    <location>
        <begin position="1363"/>
        <end position="1382"/>
    </location>
</feature>
<feature type="transmembrane region" description="Helical" evidence="2">
    <location>
        <begin position="106"/>
        <end position="125"/>
    </location>
</feature>
<keyword evidence="2" id="KW-0472">Membrane</keyword>
<feature type="transmembrane region" description="Helical" evidence="2">
    <location>
        <begin position="306"/>
        <end position="324"/>
    </location>
</feature>
<dbReference type="InterPro" id="IPR008979">
    <property type="entry name" value="Galactose-bd-like_sf"/>
</dbReference>
<proteinExistence type="predicted"/>
<accession>A0ABN3HRE0</accession>
<evidence type="ECO:0000256" key="2">
    <source>
        <dbReference type="SAM" id="Phobius"/>
    </source>
</evidence>
<feature type="transmembrane region" description="Helical" evidence="2">
    <location>
        <begin position="202"/>
        <end position="222"/>
    </location>
</feature>
<feature type="region of interest" description="Disordered" evidence="1">
    <location>
        <begin position="653"/>
        <end position="682"/>
    </location>
</feature>
<dbReference type="EMBL" id="BAAARB010000016">
    <property type="protein sequence ID" value="GAA2386201.1"/>
    <property type="molecule type" value="Genomic_DNA"/>
</dbReference>
<feature type="transmembrane region" description="Helical" evidence="2">
    <location>
        <begin position="1248"/>
        <end position="1267"/>
    </location>
</feature>
<evidence type="ECO:0000259" key="4">
    <source>
        <dbReference type="Pfam" id="PF24607"/>
    </source>
</evidence>
<feature type="domain" description="Arabinofuranosyltransferase D third carbohydrate binding module" evidence="4">
    <location>
        <begin position="934"/>
        <end position="1074"/>
    </location>
</feature>
<feature type="compositionally biased region" description="Polar residues" evidence="1">
    <location>
        <begin position="716"/>
        <end position="726"/>
    </location>
</feature>
<evidence type="ECO:0000256" key="1">
    <source>
        <dbReference type="SAM" id="MobiDB-lite"/>
    </source>
</evidence>
<feature type="domain" description="Alpha-(1-&gt;3)-arabinofuranosyltransferase N-terminal GT-C" evidence="3">
    <location>
        <begin position="2"/>
        <end position="678"/>
    </location>
</feature>
<dbReference type="Pfam" id="PF24607">
    <property type="entry name" value="CBM_AftD"/>
    <property type="match status" value="1"/>
</dbReference>
<dbReference type="SUPFAM" id="SSF49785">
    <property type="entry name" value="Galactose-binding domain-like"/>
    <property type="match status" value="1"/>
</dbReference>
<feature type="compositionally biased region" description="Basic and acidic residues" evidence="1">
    <location>
        <begin position="653"/>
        <end position="673"/>
    </location>
</feature>
<feature type="transmembrane region" description="Helical" evidence="2">
    <location>
        <begin position="1288"/>
        <end position="1306"/>
    </location>
</feature>
<feature type="transmembrane region" description="Helical" evidence="2">
    <location>
        <begin position="269"/>
        <end position="294"/>
    </location>
</feature>
<dbReference type="RefSeq" id="WP_346076826.1">
    <property type="nucleotide sequence ID" value="NZ_BAAARB010000016.1"/>
</dbReference>
<dbReference type="InterPro" id="IPR056997">
    <property type="entry name" value="CBM_AftD"/>
</dbReference>
<dbReference type="Pfam" id="PF11847">
    <property type="entry name" value="GT-C_AftD"/>
    <property type="match status" value="1"/>
</dbReference>
<keyword evidence="6" id="KW-1185">Reference proteome</keyword>
<evidence type="ECO:0000313" key="6">
    <source>
        <dbReference type="Proteomes" id="UP001501170"/>
    </source>
</evidence>
<evidence type="ECO:0000259" key="3">
    <source>
        <dbReference type="Pfam" id="PF11847"/>
    </source>
</evidence>
<feature type="transmembrane region" description="Helical" evidence="2">
    <location>
        <begin position="1333"/>
        <end position="1351"/>
    </location>
</feature>
<dbReference type="Gene3D" id="2.60.120.260">
    <property type="entry name" value="Galactose-binding domain-like"/>
    <property type="match status" value="2"/>
</dbReference>
<reference evidence="5 6" key="1">
    <citation type="journal article" date="2019" name="Int. J. Syst. Evol. Microbiol.">
        <title>The Global Catalogue of Microorganisms (GCM) 10K type strain sequencing project: providing services to taxonomists for standard genome sequencing and annotation.</title>
        <authorList>
            <consortium name="The Broad Institute Genomics Platform"/>
            <consortium name="The Broad Institute Genome Sequencing Center for Infectious Disease"/>
            <person name="Wu L."/>
            <person name="Ma J."/>
        </authorList>
    </citation>
    <scope>NUCLEOTIDE SEQUENCE [LARGE SCALE GENOMIC DNA]</scope>
    <source>
        <strain evidence="5 6">JCM 16227</strain>
    </source>
</reference>
<feature type="region of interest" description="Disordered" evidence="1">
    <location>
        <begin position="704"/>
        <end position="730"/>
    </location>
</feature>
<evidence type="ECO:0000313" key="5">
    <source>
        <dbReference type="EMBL" id="GAA2386201.1"/>
    </source>
</evidence>
<protein>
    <submittedName>
        <fullName evidence="5">DUF3367 domain-containing protein</fullName>
    </submittedName>
</protein>
<name>A0ABN3HRE0_9ACTN</name>
<organism evidence="5 6">
    <name type="scientific">Gordonia cholesterolivorans</name>
    <dbReference type="NCBI Taxonomy" id="559625"/>
    <lineage>
        <taxon>Bacteria</taxon>
        <taxon>Bacillati</taxon>
        <taxon>Actinomycetota</taxon>
        <taxon>Actinomycetes</taxon>
        <taxon>Mycobacteriales</taxon>
        <taxon>Gordoniaceae</taxon>
        <taxon>Gordonia</taxon>
    </lineage>
</organism>
<feature type="transmembrane region" description="Helical" evidence="2">
    <location>
        <begin position="77"/>
        <end position="94"/>
    </location>
</feature>